<organism evidence="9 10">
    <name type="scientific">Ureaplasma parvum serovar 3 (strain ATCC 27815 / 27 / NCTC 11736)</name>
    <dbReference type="NCBI Taxonomy" id="505682"/>
    <lineage>
        <taxon>Bacteria</taxon>
        <taxon>Bacillati</taxon>
        <taxon>Mycoplasmatota</taxon>
        <taxon>Mycoplasmoidales</taxon>
        <taxon>Mycoplasmoidaceae</taxon>
        <taxon>Ureaplasma</taxon>
    </lineage>
</organism>
<dbReference type="EC" id="6.3.4.21" evidence="2"/>
<evidence type="ECO:0000256" key="7">
    <source>
        <dbReference type="ARBA" id="ARBA00048668"/>
    </source>
</evidence>
<keyword evidence="4" id="KW-0436">Ligase</keyword>
<evidence type="ECO:0000256" key="4">
    <source>
        <dbReference type="ARBA" id="ARBA00022598"/>
    </source>
</evidence>
<feature type="domain" description="Quinolinate phosphoribosyl transferase N-terminal" evidence="8">
    <location>
        <begin position="47"/>
        <end position="122"/>
    </location>
</feature>
<dbReference type="SUPFAM" id="SSF51690">
    <property type="entry name" value="Nicotinate/Quinolinate PRTase C-terminal domain-like"/>
    <property type="match status" value="1"/>
</dbReference>
<dbReference type="Pfam" id="PF02749">
    <property type="entry name" value="QRPTase_N"/>
    <property type="match status" value="1"/>
</dbReference>
<dbReference type="AlphaFoldDB" id="A0A2C9DY89"/>
<keyword evidence="5" id="KW-0662">Pyridine nucleotide biosynthesis</keyword>
<proteinExistence type="predicted"/>
<name>A0A2C9DY89_UREP2</name>
<keyword evidence="9" id="KW-0808">Transferase</keyword>
<dbReference type="GeneID" id="29672510"/>
<evidence type="ECO:0000256" key="3">
    <source>
        <dbReference type="ARBA" id="ARBA00022553"/>
    </source>
</evidence>
<dbReference type="EMBL" id="CP000942">
    <property type="protein sequence ID" value="ACA32852.1"/>
    <property type="molecule type" value="Genomic_DNA"/>
</dbReference>
<dbReference type="InterPro" id="IPR022412">
    <property type="entry name" value="Quinolinate_PRibosylTrfase_N"/>
</dbReference>
<dbReference type="InterPro" id="IPR053190">
    <property type="entry name" value="NAPRTase-like"/>
</dbReference>
<dbReference type="GO" id="GO:0004514">
    <property type="term" value="F:nicotinate-nucleotide diphosphorylase (carboxylating) activity"/>
    <property type="evidence" value="ECO:0007669"/>
    <property type="project" value="UniProtKB-EC"/>
</dbReference>
<dbReference type="GO" id="GO:0009435">
    <property type="term" value="P:NAD+ biosynthetic process"/>
    <property type="evidence" value="ECO:0007669"/>
    <property type="project" value="UniProtKB-UniPathway"/>
</dbReference>
<evidence type="ECO:0000256" key="5">
    <source>
        <dbReference type="ARBA" id="ARBA00022642"/>
    </source>
</evidence>
<dbReference type="NCBIfam" id="NF005529">
    <property type="entry name" value="PRK07188.1"/>
    <property type="match status" value="1"/>
</dbReference>
<dbReference type="UniPathway" id="UPA00253">
    <property type="reaction ID" value="UER00457"/>
</dbReference>
<dbReference type="CDD" id="cd01571">
    <property type="entry name" value="NAPRTase_B"/>
    <property type="match status" value="1"/>
</dbReference>
<dbReference type="InterPro" id="IPR007229">
    <property type="entry name" value="Nic_PRibTrfase-Fam"/>
</dbReference>
<evidence type="ECO:0000256" key="2">
    <source>
        <dbReference type="ARBA" id="ARBA00013236"/>
    </source>
</evidence>
<gene>
    <name evidence="9" type="ordered locus">UPA3_0286</name>
</gene>
<dbReference type="KEGG" id="upa:UPA3_0286"/>
<dbReference type="PIRSF" id="PIRSF000484">
    <property type="entry name" value="NAPRT"/>
    <property type="match status" value="1"/>
</dbReference>
<dbReference type="HOGENOM" id="CLU_043773_1_0_14"/>
<dbReference type="RefSeq" id="WP_006688913.1">
    <property type="nucleotide sequence ID" value="NC_010503.1"/>
</dbReference>
<dbReference type="SUPFAM" id="SSF54675">
    <property type="entry name" value="Nicotinate/Quinolinate PRTase N-terminal domain-like"/>
    <property type="match status" value="1"/>
</dbReference>
<comment type="catalytic activity">
    <reaction evidence="7">
        <text>5-phospho-alpha-D-ribose 1-diphosphate + nicotinate + ATP + H2O = nicotinate beta-D-ribonucleotide + ADP + phosphate + diphosphate</text>
        <dbReference type="Rhea" id="RHEA:36163"/>
        <dbReference type="ChEBI" id="CHEBI:15377"/>
        <dbReference type="ChEBI" id="CHEBI:30616"/>
        <dbReference type="ChEBI" id="CHEBI:32544"/>
        <dbReference type="ChEBI" id="CHEBI:33019"/>
        <dbReference type="ChEBI" id="CHEBI:43474"/>
        <dbReference type="ChEBI" id="CHEBI:57502"/>
        <dbReference type="ChEBI" id="CHEBI:58017"/>
        <dbReference type="ChEBI" id="CHEBI:456216"/>
        <dbReference type="EC" id="6.3.4.21"/>
    </reaction>
</comment>
<protein>
    <recommendedName>
        <fullName evidence="2">nicotinate phosphoribosyltransferase</fullName>
        <ecNumber evidence="2">6.3.4.21</ecNumber>
    </recommendedName>
</protein>
<dbReference type="PANTHER" id="PTHR43202">
    <property type="entry name" value="NICOTINATE-NUCLEOTIDE PYROPHOSPHORYLASE"/>
    <property type="match status" value="1"/>
</dbReference>
<dbReference type="InterPro" id="IPR013785">
    <property type="entry name" value="Aldolase_TIM"/>
</dbReference>
<evidence type="ECO:0000256" key="6">
    <source>
        <dbReference type="ARBA" id="ARBA00047445"/>
    </source>
</evidence>
<dbReference type="InterPro" id="IPR035809">
    <property type="entry name" value="NAPRTase_arc-type"/>
</dbReference>
<comment type="pathway">
    <text evidence="1">Cofactor biosynthesis; NAD(+) biosynthesis; nicotinate D-ribonucleotide from nicotinate: step 1/1.</text>
</comment>
<dbReference type="InterPro" id="IPR036068">
    <property type="entry name" value="Nicotinate_pribotase-like_C"/>
</dbReference>
<comment type="catalytic activity">
    <reaction evidence="6">
        <text>nicotinate beta-D-ribonucleotide + CO2 + diphosphate = quinolinate + 5-phospho-alpha-D-ribose 1-diphosphate + 2 H(+)</text>
        <dbReference type="Rhea" id="RHEA:12733"/>
        <dbReference type="ChEBI" id="CHEBI:15378"/>
        <dbReference type="ChEBI" id="CHEBI:16526"/>
        <dbReference type="ChEBI" id="CHEBI:29959"/>
        <dbReference type="ChEBI" id="CHEBI:33019"/>
        <dbReference type="ChEBI" id="CHEBI:57502"/>
        <dbReference type="ChEBI" id="CHEBI:58017"/>
        <dbReference type="EC" id="2.4.2.19"/>
    </reaction>
</comment>
<dbReference type="Gene3D" id="3.90.1170.20">
    <property type="entry name" value="Quinolinate phosphoribosyl transferase, N-terminal domain"/>
    <property type="match status" value="1"/>
</dbReference>
<dbReference type="GO" id="GO:0004516">
    <property type="term" value="F:nicotinate phosphoribosyltransferase activity"/>
    <property type="evidence" value="ECO:0007669"/>
    <property type="project" value="UniProtKB-EC"/>
</dbReference>
<evidence type="ECO:0000313" key="9">
    <source>
        <dbReference type="EMBL" id="ACA32852.1"/>
    </source>
</evidence>
<reference evidence="9 10" key="1">
    <citation type="submission" date="2008-02" db="EMBL/GenBank/DDBJ databases">
        <title>Genome sequence of Ureaplasma parvum serovar 3.</title>
        <authorList>
            <person name="Methe B.A."/>
            <person name="Glass J."/>
            <person name="Waites K."/>
            <person name="Shrivastava S."/>
        </authorList>
    </citation>
    <scope>NUCLEOTIDE SEQUENCE [LARGE SCALE GENOMIC DNA]</scope>
    <source>
        <strain evidence="10">ATCC 27815 / 27 / NCTC 11736</strain>
    </source>
</reference>
<dbReference type="InterPro" id="IPR037128">
    <property type="entry name" value="Quinolinate_PRibosylTase_N_sf"/>
</dbReference>
<evidence type="ECO:0000313" key="10">
    <source>
        <dbReference type="Proteomes" id="UP000002162"/>
    </source>
</evidence>
<accession>A0A2C9DY89</accession>
<dbReference type="Proteomes" id="UP000002162">
    <property type="component" value="Chromosome"/>
</dbReference>
<keyword evidence="3" id="KW-0597">Phosphoprotein</keyword>
<sequence length="363" mass="41227">MGPIIPNTRLIDFKFDRDLLNSAYTAHYFIKTCKIIELHAPNHSVIMQFTHFSKTPIMVCGTSEVLALLEFCLSKKELKQLKIYYVPDGHVIKPKEALFVIEGPYEIFGWLENIIDSILARRSSIATNCYNVLNLINDEQKVIYMSDRSDDYSLQPYDGYAAAVGGMQYFVTQKQVEFLKDINYECKVIGSMPHALIQQNNGRIDLACEMFAQTFPSDPLIAVIDYNNNVLNDLEQLRYMFDRLFAVRIDTAKDLIDESLLSTFNNVGNRDLHGCNPYLIALVREYLDNNGGKHIKIIASSGIDLNGIKNFNKHNSAIDFYGIGTYLSHLSVHITADLVCLDNVYGAKVGRKIAKNFSEMILY</sequence>
<keyword evidence="9" id="KW-0328">Glycosyltransferase</keyword>
<dbReference type="PANTHER" id="PTHR43202:SF1">
    <property type="entry name" value="NICOTINATE PHOSPHORIBOSYLTRANSFERASE"/>
    <property type="match status" value="1"/>
</dbReference>
<dbReference type="Gene3D" id="3.20.20.70">
    <property type="entry name" value="Aldolase class I"/>
    <property type="match status" value="1"/>
</dbReference>
<evidence type="ECO:0000259" key="8">
    <source>
        <dbReference type="Pfam" id="PF02749"/>
    </source>
</evidence>
<evidence type="ECO:0000256" key="1">
    <source>
        <dbReference type="ARBA" id="ARBA00004952"/>
    </source>
</evidence>